<keyword evidence="2" id="KW-1185">Reference proteome</keyword>
<organism evidence="1 2">
    <name type="scientific">Linum tenue</name>
    <dbReference type="NCBI Taxonomy" id="586396"/>
    <lineage>
        <taxon>Eukaryota</taxon>
        <taxon>Viridiplantae</taxon>
        <taxon>Streptophyta</taxon>
        <taxon>Embryophyta</taxon>
        <taxon>Tracheophyta</taxon>
        <taxon>Spermatophyta</taxon>
        <taxon>Magnoliopsida</taxon>
        <taxon>eudicotyledons</taxon>
        <taxon>Gunneridae</taxon>
        <taxon>Pentapetalae</taxon>
        <taxon>rosids</taxon>
        <taxon>fabids</taxon>
        <taxon>Malpighiales</taxon>
        <taxon>Linaceae</taxon>
        <taxon>Linum</taxon>
    </lineage>
</organism>
<protein>
    <submittedName>
        <fullName evidence="1">Uncharacterized protein</fullName>
    </submittedName>
</protein>
<dbReference type="EMBL" id="CAMGYJ010000008">
    <property type="protein sequence ID" value="CAI0456439.1"/>
    <property type="molecule type" value="Genomic_DNA"/>
</dbReference>
<dbReference type="AlphaFoldDB" id="A0AAV0NDH6"/>
<proteinExistence type="predicted"/>
<reference evidence="1" key="1">
    <citation type="submission" date="2022-08" db="EMBL/GenBank/DDBJ databases">
        <authorList>
            <person name="Gutierrez-Valencia J."/>
        </authorList>
    </citation>
    <scope>NUCLEOTIDE SEQUENCE</scope>
</reference>
<sequence>MQDLRLGCASTPTIGKTAVVGSTKWVKDKNPGSQRTLGFKLEANVLYASRVMGTFGYLALEYASSESSLTNSVQIKSQVLPMLGNSIYFEEEGNATGLYIIQYISSSFDWESGQFLLKKKVATCK</sequence>
<gene>
    <name evidence="1" type="ORF">LITE_LOCUS32764</name>
</gene>
<evidence type="ECO:0000313" key="1">
    <source>
        <dbReference type="EMBL" id="CAI0456439.1"/>
    </source>
</evidence>
<name>A0AAV0NDH6_9ROSI</name>
<dbReference type="Proteomes" id="UP001154282">
    <property type="component" value="Unassembled WGS sequence"/>
</dbReference>
<accession>A0AAV0NDH6</accession>
<comment type="caution">
    <text evidence="1">The sequence shown here is derived from an EMBL/GenBank/DDBJ whole genome shotgun (WGS) entry which is preliminary data.</text>
</comment>
<evidence type="ECO:0000313" key="2">
    <source>
        <dbReference type="Proteomes" id="UP001154282"/>
    </source>
</evidence>